<evidence type="ECO:0000313" key="3">
    <source>
        <dbReference type="Proteomes" id="UP000236454"/>
    </source>
</evidence>
<dbReference type="InterPro" id="IPR050135">
    <property type="entry name" value="dGTPase-like"/>
</dbReference>
<dbReference type="GO" id="GO:0008832">
    <property type="term" value="F:dGTPase activity"/>
    <property type="evidence" value="ECO:0007669"/>
    <property type="project" value="TreeGrafter"/>
</dbReference>
<evidence type="ECO:0000313" key="2">
    <source>
        <dbReference type="EMBL" id="SFT75596.1"/>
    </source>
</evidence>
<evidence type="ECO:0000259" key="1">
    <source>
        <dbReference type="PROSITE" id="PS51831"/>
    </source>
</evidence>
<dbReference type="SUPFAM" id="SSF109604">
    <property type="entry name" value="HD-domain/PDEase-like"/>
    <property type="match status" value="1"/>
</dbReference>
<dbReference type="PROSITE" id="PS51831">
    <property type="entry name" value="HD"/>
    <property type="match status" value="1"/>
</dbReference>
<dbReference type="PANTHER" id="PTHR11373:SF4">
    <property type="entry name" value="DEOXYNUCLEOSIDE TRIPHOSPHATE TRIPHOSPHOHYDROLASE SAMHD1"/>
    <property type="match status" value="1"/>
</dbReference>
<dbReference type="SMART" id="SM00471">
    <property type="entry name" value="HDc"/>
    <property type="match status" value="1"/>
</dbReference>
<dbReference type="Proteomes" id="UP000236454">
    <property type="component" value="Unassembled WGS sequence"/>
</dbReference>
<dbReference type="Gene3D" id="1.10.3210.10">
    <property type="entry name" value="Hypothetical protein af1432"/>
    <property type="match status" value="1"/>
</dbReference>
<accession>A0A1I7AL01</accession>
<dbReference type="RefSeq" id="WP_244526215.1">
    <property type="nucleotide sequence ID" value="NZ_FPAS01000003.1"/>
</dbReference>
<dbReference type="AlphaFoldDB" id="A0A1I7AL01"/>
<dbReference type="CDD" id="cd00077">
    <property type="entry name" value="HDc"/>
    <property type="match status" value="1"/>
</dbReference>
<sequence>MNPNSSTNNKKKIINDPVYGFVSIPNSIVFDIIQHPYFQRLRRITQLGLTHLVYPGAHHTRFHHCIGATHLMSKAVQVIRRKGHFISEQEERAVMLAILLHDIGHGPYSHTLEHDIVKGISHEKISALFIKEISKQFKGELDLALLIFNNKYHKPFLHQLVSSQLDMDRMDYLNRDSFYTGVSEGVIGSDRIIEMLNVVDDKLVMEEKGIYSIEKFIVARRLMYWQVYLHKTVVAAEWMLMYILRRAKELSRDGHHLFASPALQYFLERDIKIEDFEKNAEALNNFAQLDDFDIMGAIKVWQFHEDTVLARLSKGLVNRDLFKIEISTEPFGPDRLEWERQMVQSTFNIAPEDAHYFVYTDKLVNNAYNTFKENINVLYKDGRVVDVSKAADNLNISALTAPVEKYFLCYPVEIRR</sequence>
<keyword evidence="3" id="KW-1185">Reference proteome</keyword>
<dbReference type="GO" id="GO:0006203">
    <property type="term" value="P:dGTP catabolic process"/>
    <property type="evidence" value="ECO:0007669"/>
    <property type="project" value="TreeGrafter"/>
</dbReference>
<dbReference type="Pfam" id="PF19276">
    <property type="entry name" value="HD_assoc_2"/>
    <property type="match status" value="1"/>
</dbReference>
<name>A0A1I7AL01_9FLAO</name>
<dbReference type="STRING" id="477690.SAMN05216474_2190"/>
<dbReference type="InterPro" id="IPR045509">
    <property type="entry name" value="HD_assoc_2"/>
</dbReference>
<proteinExistence type="predicted"/>
<dbReference type="InterPro" id="IPR003607">
    <property type="entry name" value="HD/PDEase_dom"/>
</dbReference>
<organism evidence="2 3">
    <name type="scientific">Lishizhenia tianjinensis</name>
    <dbReference type="NCBI Taxonomy" id="477690"/>
    <lineage>
        <taxon>Bacteria</taxon>
        <taxon>Pseudomonadati</taxon>
        <taxon>Bacteroidota</taxon>
        <taxon>Flavobacteriia</taxon>
        <taxon>Flavobacteriales</taxon>
        <taxon>Crocinitomicaceae</taxon>
        <taxon>Lishizhenia</taxon>
    </lineage>
</organism>
<dbReference type="InterPro" id="IPR006674">
    <property type="entry name" value="HD_domain"/>
</dbReference>
<feature type="domain" description="HD" evidence="1">
    <location>
        <begin position="61"/>
        <end position="170"/>
    </location>
</feature>
<reference evidence="2 3" key="1">
    <citation type="submission" date="2016-10" db="EMBL/GenBank/DDBJ databases">
        <authorList>
            <person name="de Groot N.N."/>
        </authorList>
    </citation>
    <scope>NUCLEOTIDE SEQUENCE [LARGE SCALE GENOMIC DNA]</scope>
    <source>
        <strain evidence="2 3">CGMCC 1.7005</strain>
    </source>
</reference>
<protein>
    <recommendedName>
        <fullName evidence="1">HD domain-containing protein</fullName>
    </recommendedName>
</protein>
<dbReference type="EMBL" id="FPAS01000003">
    <property type="protein sequence ID" value="SFT75596.1"/>
    <property type="molecule type" value="Genomic_DNA"/>
</dbReference>
<dbReference type="PANTHER" id="PTHR11373">
    <property type="entry name" value="DEOXYNUCLEOSIDE TRIPHOSPHATE TRIPHOSPHOHYDROLASE"/>
    <property type="match status" value="1"/>
</dbReference>
<dbReference type="Pfam" id="PF01966">
    <property type="entry name" value="HD"/>
    <property type="match status" value="1"/>
</dbReference>
<gene>
    <name evidence="2" type="ORF">SAMN05216474_2190</name>
</gene>